<dbReference type="EMBL" id="MPUH01000213">
    <property type="protein sequence ID" value="OMJ86208.1"/>
    <property type="molecule type" value="Genomic_DNA"/>
</dbReference>
<evidence type="ECO:0000256" key="1">
    <source>
        <dbReference type="SAM" id="SignalP"/>
    </source>
</evidence>
<dbReference type="Proteomes" id="UP000187209">
    <property type="component" value="Unassembled WGS sequence"/>
</dbReference>
<organism evidence="2 3">
    <name type="scientific">Stentor coeruleus</name>
    <dbReference type="NCBI Taxonomy" id="5963"/>
    <lineage>
        <taxon>Eukaryota</taxon>
        <taxon>Sar</taxon>
        <taxon>Alveolata</taxon>
        <taxon>Ciliophora</taxon>
        <taxon>Postciliodesmatophora</taxon>
        <taxon>Heterotrichea</taxon>
        <taxon>Heterotrichida</taxon>
        <taxon>Stentoridae</taxon>
        <taxon>Stentor</taxon>
    </lineage>
</organism>
<name>A0A1R2CB26_9CILI</name>
<dbReference type="AlphaFoldDB" id="A0A1R2CB26"/>
<keyword evidence="1" id="KW-0732">Signal</keyword>
<evidence type="ECO:0000313" key="2">
    <source>
        <dbReference type="EMBL" id="OMJ86208.1"/>
    </source>
</evidence>
<sequence length="143" mass="16344">MDYDNFNMRVLLSLMLICFVSANLSLNEFQVGMPCSSSQGFSVTNFNVVPYPPSTCDPQAVTMQGVFNQNACPNKITILENYNHRQTNQQVINIEGCFAKSQSNTFNFTVTPFQCSSGFYNMQITLTEEPNYIEACWQYQYYI</sequence>
<feature type="chain" id="PRO_5012073972" evidence="1">
    <location>
        <begin position="23"/>
        <end position="143"/>
    </location>
</feature>
<accession>A0A1R2CB26</accession>
<evidence type="ECO:0000313" key="3">
    <source>
        <dbReference type="Proteomes" id="UP000187209"/>
    </source>
</evidence>
<feature type="signal peptide" evidence="1">
    <location>
        <begin position="1"/>
        <end position="22"/>
    </location>
</feature>
<proteinExistence type="predicted"/>
<keyword evidence="3" id="KW-1185">Reference proteome</keyword>
<protein>
    <submittedName>
        <fullName evidence="2">Uncharacterized protein</fullName>
    </submittedName>
</protein>
<comment type="caution">
    <text evidence="2">The sequence shown here is derived from an EMBL/GenBank/DDBJ whole genome shotgun (WGS) entry which is preliminary data.</text>
</comment>
<dbReference type="OrthoDB" id="6409159at2759"/>
<gene>
    <name evidence="2" type="ORF">SteCoe_12348</name>
</gene>
<reference evidence="2 3" key="1">
    <citation type="submission" date="2016-11" db="EMBL/GenBank/DDBJ databases">
        <title>The macronuclear genome of Stentor coeruleus: a giant cell with tiny introns.</title>
        <authorList>
            <person name="Slabodnick M."/>
            <person name="Ruby J.G."/>
            <person name="Reiff S.B."/>
            <person name="Swart E.C."/>
            <person name="Gosai S."/>
            <person name="Prabakaran S."/>
            <person name="Witkowska E."/>
            <person name="Larue G.E."/>
            <person name="Fisher S."/>
            <person name="Freeman R.M."/>
            <person name="Gunawardena J."/>
            <person name="Chu W."/>
            <person name="Stover N.A."/>
            <person name="Gregory B.D."/>
            <person name="Nowacki M."/>
            <person name="Derisi J."/>
            <person name="Roy S.W."/>
            <person name="Marshall W.F."/>
            <person name="Sood P."/>
        </authorList>
    </citation>
    <scope>NUCLEOTIDE SEQUENCE [LARGE SCALE GENOMIC DNA]</scope>
    <source>
        <strain evidence="2">WM001</strain>
    </source>
</reference>